<dbReference type="KEGG" id="mic:Mic7113_4905"/>
<organism evidence="1 2">
    <name type="scientific">Allocoleopsis franciscana PCC 7113</name>
    <dbReference type="NCBI Taxonomy" id="1173027"/>
    <lineage>
        <taxon>Bacteria</taxon>
        <taxon>Bacillati</taxon>
        <taxon>Cyanobacteriota</taxon>
        <taxon>Cyanophyceae</taxon>
        <taxon>Coleofasciculales</taxon>
        <taxon>Coleofasciculaceae</taxon>
        <taxon>Allocoleopsis</taxon>
        <taxon>Allocoleopsis franciscana</taxon>
    </lineage>
</organism>
<dbReference type="RefSeq" id="WP_015184704.1">
    <property type="nucleotide sequence ID" value="NC_019738.1"/>
</dbReference>
<name>K9WLD3_9CYAN</name>
<dbReference type="EMBL" id="CP003630">
    <property type="protein sequence ID" value="AFZ20569.1"/>
    <property type="molecule type" value="Genomic_DNA"/>
</dbReference>
<keyword evidence="2" id="KW-1185">Reference proteome</keyword>
<dbReference type="AlphaFoldDB" id="K9WLD3"/>
<gene>
    <name evidence="1" type="ORF">Mic7113_4905</name>
</gene>
<evidence type="ECO:0000313" key="2">
    <source>
        <dbReference type="Proteomes" id="UP000010471"/>
    </source>
</evidence>
<protein>
    <submittedName>
        <fullName evidence="1">Uncharacterized protein</fullName>
    </submittedName>
</protein>
<dbReference type="STRING" id="1173027.Mic7113_4905"/>
<dbReference type="Proteomes" id="UP000010471">
    <property type="component" value="Chromosome"/>
</dbReference>
<sequence>MPRSVFGEWINGNVTIIKNSVNLSITGLIVEELPSPASLIALKDIYNGTVLLFQNYCQTR</sequence>
<evidence type="ECO:0000313" key="1">
    <source>
        <dbReference type="EMBL" id="AFZ20569.1"/>
    </source>
</evidence>
<reference evidence="1 2" key="1">
    <citation type="submission" date="2012-06" db="EMBL/GenBank/DDBJ databases">
        <title>Finished chromosome of genome of Microcoleus sp. PCC 7113.</title>
        <authorList>
            <consortium name="US DOE Joint Genome Institute"/>
            <person name="Gugger M."/>
            <person name="Coursin T."/>
            <person name="Rippka R."/>
            <person name="Tandeau De Marsac N."/>
            <person name="Huntemann M."/>
            <person name="Wei C.-L."/>
            <person name="Han J."/>
            <person name="Detter J.C."/>
            <person name="Han C."/>
            <person name="Tapia R."/>
            <person name="Chen A."/>
            <person name="Kyrpides N."/>
            <person name="Mavromatis K."/>
            <person name="Markowitz V."/>
            <person name="Szeto E."/>
            <person name="Ivanova N."/>
            <person name="Pagani I."/>
            <person name="Pati A."/>
            <person name="Goodwin L."/>
            <person name="Nordberg H.P."/>
            <person name="Cantor M.N."/>
            <person name="Hua S.X."/>
            <person name="Woyke T."/>
            <person name="Kerfeld C.A."/>
        </authorList>
    </citation>
    <scope>NUCLEOTIDE SEQUENCE [LARGE SCALE GENOMIC DNA]</scope>
    <source>
        <strain evidence="1 2">PCC 7113</strain>
    </source>
</reference>
<proteinExistence type="predicted"/>
<accession>K9WLD3</accession>
<dbReference type="HOGENOM" id="CLU_2936489_0_0_3"/>